<keyword evidence="8 9" id="KW-0793">Thylakoid</keyword>
<protein>
    <recommendedName>
        <fullName evidence="9">Cytochrome c6</fullName>
    </recommendedName>
    <alternativeName>
        <fullName evidence="9">Cytochrome c-553</fullName>
    </alternativeName>
    <alternativeName>
        <fullName evidence="9">Cytochrome c553</fullName>
    </alternativeName>
    <alternativeName>
        <fullName evidence="9">Soluble cytochrome f</fullName>
    </alternativeName>
</protein>
<comment type="caution">
    <text evidence="11">The sequence shown here is derived from an EMBL/GenBank/DDBJ whole genome shotgun (WGS) entry which is preliminary data.</text>
</comment>
<proteinExistence type="inferred from homology"/>
<reference evidence="11 12" key="1">
    <citation type="submission" date="2021-08" db="EMBL/GenBank/DDBJ databases">
        <title>Draft genome sequence of Spirulina subsalsa with high tolerance to salinity and hype-accumulation of phycocyanin.</title>
        <authorList>
            <person name="Pei H."/>
            <person name="Jiang L."/>
        </authorList>
    </citation>
    <scope>NUCLEOTIDE SEQUENCE [LARGE SCALE GENOMIC DNA]</scope>
    <source>
        <strain evidence="11 12">FACHB-351</strain>
    </source>
</reference>
<dbReference type="InterPro" id="IPR036909">
    <property type="entry name" value="Cyt_c-like_dom_sf"/>
</dbReference>
<organism evidence="11 12">
    <name type="scientific">Spirulina subsalsa FACHB-351</name>
    <dbReference type="NCBI Taxonomy" id="234711"/>
    <lineage>
        <taxon>Bacteria</taxon>
        <taxon>Bacillati</taxon>
        <taxon>Cyanobacteriota</taxon>
        <taxon>Cyanophyceae</taxon>
        <taxon>Spirulinales</taxon>
        <taxon>Spirulinaceae</taxon>
        <taxon>Spirulina</taxon>
    </lineage>
</organism>
<keyword evidence="9" id="KW-0602">Photosynthesis</keyword>
<feature type="binding site" description="axial binding residue" evidence="9">
    <location>
        <position position="44"/>
    </location>
    <ligand>
        <name>heme c</name>
        <dbReference type="ChEBI" id="CHEBI:61717"/>
    </ligand>
    <ligandPart>
        <name>Fe</name>
        <dbReference type="ChEBI" id="CHEBI:18248"/>
    </ligandPart>
</feature>
<evidence type="ECO:0000256" key="3">
    <source>
        <dbReference type="ARBA" id="ARBA00022448"/>
    </source>
</evidence>
<sequence precursor="true">MRTLRWVIALLLAITTLSFAHPALAEGNPAKGASLFQANCAACHLGGKNVVNPAKTLQKSDLEKYGMLSLDAIKTQISKGKAAMPAFLGKLNEQQIEDVAAYVLAQAEKGW</sequence>
<evidence type="ECO:0000256" key="8">
    <source>
        <dbReference type="ARBA" id="ARBA00023078"/>
    </source>
</evidence>
<comment type="subunit">
    <text evidence="9">Monomer.</text>
</comment>
<dbReference type="InterPro" id="IPR008168">
    <property type="entry name" value="Cyt_C_IC"/>
</dbReference>
<feature type="binding site" description="covalent" evidence="9">
    <location>
        <position position="40"/>
    </location>
    <ligand>
        <name>heme c</name>
        <dbReference type="ChEBI" id="CHEBI:61717"/>
    </ligand>
</feature>
<feature type="binding site" description="covalent" evidence="9">
    <location>
        <position position="43"/>
    </location>
    <ligand>
        <name>heme c</name>
        <dbReference type="ChEBI" id="CHEBI:61717"/>
    </ligand>
</feature>
<keyword evidence="6 9" id="KW-0249">Electron transport</keyword>
<keyword evidence="5 9" id="KW-0479">Metal-binding</keyword>
<dbReference type="NCBIfam" id="NF045930">
    <property type="entry name" value="Cytc6PetJCyano"/>
    <property type="match status" value="1"/>
</dbReference>
<feature type="signal peptide" evidence="9">
    <location>
        <begin position="1"/>
        <end position="25"/>
    </location>
</feature>
<keyword evidence="9" id="KW-0732">Signal</keyword>
<feature type="domain" description="Cytochrome c" evidence="10">
    <location>
        <begin position="27"/>
        <end position="107"/>
    </location>
</feature>
<comment type="similarity">
    <text evidence="2 9">Belongs to the cytochrome c family. PetJ subfamily.</text>
</comment>
<dbReference type="EMBL" id="JAIHOM010000005">
    <property type="protein sequence ID" value="MCW6034978.1"/>
    <property type="molecule type" value="Genomic_DNA"/>
</dbReference>
<feature type="chain" id="PRO_5044913738" description="Cytochrome c6" evidence="9">
    <location>
        <begin position="26"/>
        <end position="111"/>
    </location>
</feature>
<evidence type="ECO:0000256" key="1">
    <source>
        <dbReference type="ARBA" id="ARBA00004518"/>
    </source>
</evidence>
<keyword evidence="4 9" id="KW-0349">Heme</keyword>
<evidence type="ECO:0000313" key="12">
    <source>
        <dbReference type="Proteomes" id="UP001526426"/>
    </source>
</evidence>
<feature type="binding site" description="axial binding residue" evidence="9">
    <location>
        <position position="84"/>
    </location>
    <ligand>
        <name>heme c</name>
        <dbReference type="ChEBI" id="CHEBI:61717"/>
    </ligand>
    <ligandPart>
        <name>Fe</name>
        <dbReference type="ChEBI" id="CHEBI:18248"/>
    </ligandPart>
</feature>
<comment type="function">
    <text evidence="9">Functions as an electron carrier between membrane-bound cytochrome b6-f and photosystem I in oxygenic photosynthesis.</text>
</comment>
<dbReference type="SUPFAM" id="SSF46626">
    <property type="entry name" value="Cytochrome c"/>
    <property type="match status" value="1"/>
</dbReference>
<evidence type="ECO:0000313" key="11">
    <source>
        <dbReference type="EMBL" id="MCW6034978.1"/>
    </source>
</evidence>
<name>A0ABT3L0E5_9CYAN</name>
<evidence type="ECO:0000259" key="10">
    <source>
        <dbReference type="PROSITE" id="PS51007"/>
    </source>
</evidence>
<evidence type="ECO:0000256" key="7">
    <source>
        <dbReference type="ARBA" id="ARBA00023004"/>
    </source>
</evidence>
<evidence type="ECO:0000256" key="9">
    <source>
        <dbReference type="HAMAP-Rule" id="MF_00594"/>
    </source>
</evidence>
<evidence type="ECO:0000256" key="4">
    <source>
        <dbReference type="ARBA" id="ARBA00022617"/>
    </source>
</evidence>
<keyword evidence="12" id="KW-1185">Reference proteome</keyword>
<evidence type="ECO:0000256" key="2">
    <source>
        <dbReference type="ARBA" id="ARBA00009650"/>
    </source>
</evidence>
<keyword evidence="7 9" id="KW-0408">Iron</keyword>
<dbReference type="PANTHER" id="PTHR34688:SF2">
    <property type="entry name" value="CYTOCHROME C6, CHLOROPLASTIC"/>
    <property type="match status" value="1"/>
</dbReference>
<comment type="PTM">
    <text evidence="9">Binds 1 heme c group per subunit.</text>
</comment>
<dbReference type="InterPro" id="IPR009056">
    <property type="entry name" value="Cyt_c-like_dom"/>
</dbReference>
<accession>A0ABT3L0E5</accession>
<dbReference type="PRINTS" id="PR00605">
    <property type="entry name" value="CYTCHROMECIC"/>
</dbReference>
<dbReference type="Gene3D" id="1.10.760.10">
    <property type="entry name" value="Cytochrome c-like domain"/>
    <property type="match status" value="1"/>
</dbReference>
<keyword evidence="3 9" id="KW-0813">Transport</keyword>
<dbReference type="InterPro" id="IPR023655">
    <property type="entry name" value="Cyt_C6"/>
</dbReference>
<dbReference type="PANTHER" id="PTHR34688">
    <property type="entry name" value="CYTOCHROME C6, CHLOROPLASTIC"/>
    <property type="match status" value="1"/>
</dbReference>
<evidence type="ECO:0000256" key="6">
    <source>
        <dbReference type="ARBA" id="ARBA00022982"/>
    </source>
</evidence>
<comment type="subcellular location">
    <subcellularLocation>
        <location evidence="1 9">Cellular thylakoid lumen</location>
    </subcellularLocation>
</comment>
<dbReference type="Pfam" id="PF13442">
    <property type="entry name" value="Cytochrome_CBB3"/>
    <property type="match status" value="1"/>
</dbReference>
<evidence type="ECO:0000256" key="5">
    <source>
        <dbReference type="ARBA" id="ARBA00022723"/>
    </source>
</evidence>
<dbReference type="RefSeq" id="WP_265262638.1">
    <property type="nucleotide sequence ID" value="NZ_JAIHOM010000005.1"/>
</dbReference>
<dbReference type="Proteomes" id="UP001526426">
    <property type="component" value="Unassembled WGS sequence"/>
</dbReference>
<dbReference type="PROSITE" id="PS51007">
    <property type="entry name" value="CYTC"/>
    <property type="match status" value="1"/>
</dbReference>
<dbReference type="HAMAP" id="MF_00594">
    <property type="entry name" value="Cytc_PetJ"/>
    <property type="match status" value="1"/>
</dbReference>
<gene>
    <name evidence="9" type="primary">petJ</name>
    <name evidence="11" type="ORF">K4A83_01645</name>
</gene>